<accession>A0A7I7KYB5</accession>
<reference evidence="2 3" key="1">
    <citation type="journal article" date="2019" name="Emerg. Microbes Infect.">
        <title>Comprehensive subspecies identification of 175 nontuberculous mycobacteria species based on 7547 genomic profiles.</title>
        <authorList>
            <person name="Matsumoto Y."/>
            <person name="Kinjo T."/>
            <person name="Motooka D."/>
            <person name="Nabeya D."/>
            <person name="Jung N."/>
            <person name="Uechi K."/>
            <person name="Horii T."/>
            <person name="Iida T."/>
            <person name="Fujita J."/>
            <person name="Nakamura S."/>
        </authorList>
    </citation>
    <scope>NUCLEOTIDE SEQUENCE [LARGE SCALE GENOMIC DNA]</scope>
    <source>
        <strain evidence="2 3">JCM 12404</strain>
    </source>
</reference>
<dbReference type="Proteomes" id="UP000465866">
    <property type="component" value="Chromosome"/>
</dbReference>
<dbReference type="AlphaFoldDB" id="A0A7I7KYB5"/>
<evidence type="ECO:0000313" key="3">
    <source>
        <dbReference type="Proteomes" id="UP000465866"/>
    </source>
</evidence>
<name>A0A7I7KYB5_9MYCO</name>
<evidence type="ECO:0000313" key="2">
    <source>
        <dbReference type="EMBL" id="BBX46827.1"/>
    </source>
</evidence>
<sequence>MVTQRRLLSTVAAAVGGLAAAAYLPVAFAHADDCSHYECTLVSGGHPTDVLYQGFRPFFADWKDTQPVNVDVTQNGVTTIAGSYNVSEQDYENQFLDQAIYKFGNFTPAADNLTGINSDNLAGTQVYDFWTGPFGTDAAGDPTYGFNNLNIFYGNGAHTEITTVSGSYTNYLIGDGHATGDWIVYAGSSTPHMVWDSLPSSEFPTTYITDLFQNVLPPDDWFPLGNADLGASAAASVVTELGSLFDPGAAAGAASSLIP</sequence>
<keyword evidence="1" id="KW-0732">Signal</keyword>
<feature type="signal peptide" evidence="1">
    <location>
        <begin position="1"/>
        <end position="31"/>
    </location>
</feature>
<gene>
    <name evidence="2" type="ORF">MCOO_28420</name>
</gene>
<feature type="chain" id="PRO_5029687228" evidence="1">
    <location>
        <begin position="32"/>
        <end position="259"/>
    </location>
</feature>
<dbReference type="KEGG" id="mcoo:MCOO_28420"/>
<dbReference type="PROSITE" id="PS51318">
    <property type="entry name" value="TAT"/>
    <property type="match status" value="1"/>
</dbReference>
<dbReference type="InterPro" id="IPR006311">
    <property type="entry name" value="TAT_signal"/>
</dbReference>
<dbReference type="RefSeq" id="WP_163776924.1">
    <property type="nucleotide sequence ID" value="NZ_AP022569.1"/>
</dbReference>
<organism evidence="2 3">
    <name type="scientific">Mycobacterium cookii</name>
    <dbReference type="NCBI Taxonomy" id="1775"/>
    <lineage>
        <taxon>Bacteria</taxon>
        <taxon>Bacillati</taxon>
        <taxon>Actinomycetota</taxon>
        <taxon>Actinomycetes</taxon>
        <taxon>Mycobacteriales</taxon>
        <taxon>Mycobacteriaceae</taxon>
        <taxon>Mycobacterium</taxon>
    </lineage>
</organism>
<protein>
    <submittedName>
        <fullName evidence="2">Uncharacterized protein</fullName>
    </submittedName>
</protein>
<dbReference type="EMBL" id="AP022569">
    <property type="protein sequence ID" value="BBX46827.1"/>
    <property type="molecule type" value="Genomic_DNA"/>
</dbReference>
<proteinExistence type="predicted"/>
<evidence type="ECO:0000256" key="1">
    <source>
        <dbReference type="SAM" id="SignalP"/>
    </source>
</evidence>
<keyword evidence="3" id="KW-1185">Reference proteome</keyword>